<dbReference type="EMBL" id="BATI01000046">
    <property type="protein sequence ID" value="GAD64740.1"/>
    <property type="molecule type" value="Genomic_DNA"/>
</dbReference>
<evidence type="ECO:0000256" key="1">
    <source>
        <dbReference type="SAM" id="Coils"/>
    </source>
</evidence>
<dbReference type="RefSeq" id="WP_021702813.1">
    <property type="nucleotide sequence ID" value="NZ_BATI01000046.1"/>
</dbReference>
<evidence type="ECO:0000313" key="2">
    <source>
        <dbReference type="EMBL" id="GAD64740.1"/>
    </source>
</evidence>
<name>U2ZTG0_AQUA1</name>
<dbReference type="eggNOG" id="ENOG5031GWR">
    <property type="taxonomic scope" value="Bacteria"/>
</dbReference>
<keyword evidence="3" id="KW-1185">Reference proteome</keyword>
<sequence length="75" mass="8382">MPSLDLPDYLLRNARLYAPGHDDQGAVAHVIEDYARLVGEVRQLRRRVAQLDEEGAALDARLSELKALCLVILDL</sequence>
<protein>
    <submittedName>
        <fullName evidence="2">Uncharacterized protein</fullName>
    </submittedName>
</protein>
<evidence type="ECO:0000313" key="3">
    <source>
        <dbReference type="Proteomes" id="UP000016560"/>
    </source>
</evidence>
<organism evidence="2 3">
    <name type="scientific">Aquipseudomonas alcaligenes (strain ATCC 14909 / DSM 50342 / CCUG 1425 / JCM 20561 / NBRC 14159 / NCIMB 9945 / NCTC 10367 / 1577)</name>
    <name type="common">Pseudomonas alcaligenes</name>
    <dbReference type="NCBI Taxonomy" id="1215092"/>
    <lineage>
        <taxon>Bacteria</taxon>
        <taxon>Pseudomonadati</taxon>
        <taxon>Pseudomonadota</taxon>
        <taxon>Gammaproteobacteria</taxon>
        <taxon>Pseudomonadales</taxon>
        <taxon>Pseudomonadaceae</taxon>
        <taxon>Aquipseudomonas</taxon>
    </lineage>
</organism>
<comment type="caution">
    <text evidence="2">The sequence shown here is derived from an EMBL/GenBank/DDBJ whole genome shotgun (WGS) entry which is preliminary data.</text>
</comment>
<feature type="coiled-coil region" evidence="1">
    <location>
        <begin position="34"/>
        <end position="68"/>
    </location>
</feature>
<keyword evidence="1" id="KW-0175">Coiled coil</keyword>
<reference evidence="2" key="1">
    <citation type="submission" date="2024-09" db="EMBL/GenBank/DDBJ databases">
        <title>Whole genome shotgun sequence of Pseudomonas alcaligenes NBRC 14159.</title>
        <authorList>
            <person name="Yoshida I."/>
            <person name="Hosoyama A."/>
            <person name="Tsuchikane K."/>
            <person name="Noguchi M."/>
            <person name="Hirakata S."/>
            <person name="Ando Y."/>
            <person name="Ohji S."/>
            <person name="Yamazoe A."/>
            <person name="Yamazaki S."/>
            <person name="Fujita N."/>
        </authorList>
    </citation>
    <scope>NUCLEOTIDE SEQUENCE</scope>
    <source>
        <strain evidence="2">NBRC 14159</strain>
    </source>
</reference>
<dbReference type="Proteomes" id="UP000016560">
    <property type="component" value="Unassembled WGS sequence"/>
</dbReference>
<dbReference type="AlphaFoldDB" id="U2ZTG0"/>
<dbReference type="OrthoDB" id="7030694at2"/>
<proteinExistence type="predicted"/>
<accession>U2ZTG0</accession>
<gene>
    <name evidence="2" type="ORF">PA6_046_00240</name>
</gene>